<keyword evidence="2" id="KW-1185">Reference proteome</keyword>
<dbReference type="Proteomes" id="UP000426246">
    <property type="component" value="Chromosome"/>
</dbReference>
<dbReference type="Gene3D" id="2.115.10.20">
    <property type="entry name" value="Glycosyl hydrolase domain, family 43"/>
    <property type="match status" value="2"/>
</dbReference>
<organism evidence="1 2">
    <name type="scientific">Paenibacillus psychroresistens</name>
    <dbReference type="NCBI Taxonomy" id="1778678"/>
    <lineage>
        <taxon>Bacteria</taxon>
        <taxon>Bacillati</taxon>
        <taxon>Bacillota</taxon>
        <taxon>Bacilli</taxon>
        <taxon>Bacillales</taxon>
        <taxon>Paenibacillaceae</taxon>
        <taxon>Paenibacillus</taxon>
    </lineage>
</organism>
<evidence type="ECO:0000313" key="2">
    <source>
        <dbReference type="Proteomes" id="UP000426246"/>
    </source>
</evidence>
<reference evidence="2" key="1">
    <citation type="submission" date="2018-11" db="EMBL/GenBank/DDBJ databases">
        <title>Complete genome sequence of Paenibacillus sp. ML311-T8.</title>
        <authorList>
            <person name="Nam Y.-D."/>
            <person name="Kang J."/>
            <person name="Chung W.-H."/>
            <person name="Park Y.S."/>
        </authorList>
    </citation>
    <scope>NUCLEOTIDE SEQUENCE [LARGE SCALE GENOMIC DNA]</scope>
    <source>
        <strain evidence="2">ML311-T8</strain>
    </source>
</reference>
<evidence type="ECO:0008006" key="3">
    <source>
        <dbReference type="Google" id="ProtNLM"/>
    </source>
</evidence>
<dbReference type="SUPFAM" id="SSF75005">
    <property type="entry name" value="Arabinanase/levansucrase/invertase"/>
    <property type="match status" value="1"/>
</dbReference>
<dbReference type="EMBL" id="CP034235">
    <property type="protein sequence ID" value="QGQ94329.1"/>
    <property type="molecule type" value="Genomic_DNA"/>
</dbReference>
<dbReference type="InterPro" id="IPR023296">
    <property type="entry name" value="Glyco_hydro_beta-prop_sf"/>
</dbReference>
<name>A0A6B8RDP6_9BACL</name>
<accession>A0A6B8RDP6</accession>
<dbReference type="AlphaFoldDB" id="A0A6B8RDP6"/>
<sequence length="539" mass="61255">MYEKTVEHYSWWQKQPIDVKDWPLLIDDKSQLFIDDHIIAEKKNVEKQFHQPTKLENPVLLPEHPWEGTSCLAHGTVIKEASGRLRMYYTGFVAEMPVDLNRKHVQMNTMCIAFSDDGIHWEKPDLGMHPYGDRNDTNLFLPNQPDVTIYEQFSVIYDEKDSDPGRRWKMGVFHMGKDVLLPNPDNPKLIIMSPGPYEGTGYYAYFSEDGFHWNQYPEPIMSSGWTLELLKWPLPGVGENTSVMYDTARDKFVAFVRIFDCRPGMPATWRARAICESDDFIHWTTPRVLFLPLEDDEPGLQFYGSTGFNYESMYLGLLRCWRSGTTKQLYFQLVSSRDGQHWERAAYRQPFIGNEPLGTIGAGYQSDFSNPPIRMGDELWFYYGSSQFGKNVRPNIGGICLAKLRLDGFASIEGGYATGSIVTRPLDFYGKLLTINGLPRKAGKFGVTGSVEHGMFVNTGIVEGKAGNIVVEILDRHHNPIEGYGPEDCIPITEDSIAAPVRWKNHQDLSALEGETIRLKFHITNAGLYSFAIKGGSTQ</sequence>
<dbReference type="RefSeq" id="WP_155699330.1">
    <property type="nucleotide sequence ID" value="NZ_CP034235.1"/>
</dbReference>
<proteinExistence type="predicted"/>
<protein>
    <recommendedName>
        <fullName evidence="3">Glycosyl hydrolase family 32 N-terminal domain-containing protein</fullName>
    </recommendedName>
</protein>
<evidence type="ECO:0000313" key="1">
    <source>
        <dbReference type="EMBL" id="QGQ94329.1"/>
    </source>
</evidence>
<dbReference type="OrthoDB" id="177802at2"/>
<dbReference type="KEGG" id="ppsc:EHS13_05115"/>
<gene>
    <name evidence="1" type="ORF">EHS13_05115</name>
</gene>